<keyword evidence="3" id="KW-0732">Signal</keyword>
<dbReference type="InterPro" id="IPR006311">
    <property type="entry name" value="TAT_signal"/>
</dbReference>
<dbReference type="Gene3D" id="3.10.105.10">
    <property type="entry name" value="Dipeptide-binding Protein, Domain 3"/>
    <property type="match status" value="1"/>
</dbReference>
<dbReference type="PROSITE" id="PS51318">
    <property type="entry name" value="TAT"/>
    <property type="match status" value="1"/>
</dbReference>
<dbReference type="PANTHER" id="PTHR30290">
    <property type="entry name" value="PERIPLASMIC BINDING COMPONENT OF ABC TRANSPORTER"/>
    <property type="match status" value="1"/>
</dbReference>
<gene>
    <name evidence="5" type="ORF">ACFFIA_21875</name>
</gene>
<name>A0ABV6M6I9_9ACTN</name>
<dbReference type="InterPro" id="IPR000914">
    <property type="entry name" value="SBP_5_dom"/>
</dbReference>
<proteinExistence type="inferred from homology"/>
<dbReference type="RefSeq" id="WP_377253473.1">
    <property type="nucleotide sequence ID" value="NZ_JBHLUH010000042.1"/>
</dbReference>
<evidence type="ECO:0000256" key="3">
    <source>
        <dbReference type="ARBA" id="ARBA00022729"/>
    </source>
</evidence>
<dbReference type="PIRSF" id="PIRSF002741">
    <property type="entry name" value="MppA"/>
    <property type="match status" value="1"/>
</dbReference>
<keyword evidence="6" id="KW-1185">Reference proteome</keyword>
<dbReference type="Proteomes" id="UP001589867">
    <property type="component" value="Unassembled WGS sequence"/>
</dbReference>
<evidence type="ECO:0000313" key="6">
    <source>
        <dbReference type="Proteomes" id="UP001589867"/>
    </source>
</evidence>
<dbReference type="InterPro" id="IPR039424">
    <property type="entry name" value="SBP_5"/>
</dbReference>
<evidence type="ECO:0000313" key="5">
    <source>
        <dbReference type="EMBL" id="MFC0530316.1"/>
    </source>
</evidence>
<dbReference type="Pfam" id="PF00496">
    <property type="entry name" value="SBP_bac_5"/>
    <property type="match status" value="1"/>
</dbReference>
<dbReference type="Gene3D" id="3.40.190.10">
    <property type="entry name" value="Periplasmic binding protein-like II"/>
    <property type="match status" value="1"/>
</dbReference>
<evidence type="ECO:0000259" key="4">
    <source>
        <dbReference type="Pfam" id="PF00496"/>
    </source>
</evidence>
<dbReference type="PANTHER" id="PTHR30290:SF9">
    <property type="entry name" value="OLIGOPEPTIDE-BINDING PROTEIN APPA"/>
    <property type="match status" value="1"/>
</dbReference>
<evidence type="ECO:0000256" key="1">
    <source>
        <dbReference type="ARBA" id="ARBA00005695"/>
    </source>
</evidence>
<evidence type="ECO:0000256" key="2">
    <source>
        <dbReference type="ARBA" id="ARBA00022448"/>
    </source>
</evidence>
<accession>A0ABV6M6I9</accession>
<protein>
    <submittedName>
        <fullName evidence="5">ABC transporter substrate-binding protein</fullName>
    </submittedName>
</protein>
<comment type="similarity">
    <text evidence="1">Belongs to the bacterial solute-binding protein 5 family.</text>
</comment>
<dbReference type="InterPro" id="IPR030678">
    <property type="entry name" value="Peptide/Ni-bd"/>
</dbReference>
<dbReference type="EMBL" id="JBHLUH010000042">
    <property type="protein sequence ID" value="MFC0530316.1"/>
    <property type="molecule type" value="Genomic_DNA"/>
</dbReference>
<keyword evidence="2" id="KW-0813">Transport</keyword>
<dbReference type="SUPFAM" id="SSF53850">
    <property type="entry name" value="Periplasmic binding protein-like II"/>
    <property type="match status" value="1"/>
</dbReference>
<reference evidence="5 6" key="1">
    <citation type="submission" date="2024-09" db="EMBL/GenBank/DDBJ databases">
        <authorList>
            <person name="Sun Q."/>
            <person name="Mori K."/>
        </authorList>
    </citation>
    <scope>NUCLEOTIDE SEQUENCE [LARGE SCALE GENOMIC DNA]</scope>
    <source>
        <strain evidence="5 6">TBRC 3947</strain>
    </source>
</reference>
<feature type="domain" description="Solute-binding protein family 5" evidence="4">
    <location>
        <begin position="89"/>
        <end position="424"/>
    </location>
</feature>
<dbReference type="CDD" id="cd00995">
    <property type="entry name" value="PBP2_NikA_DppA_OppA_like"/>
    <property type="match status" value="1"/>
</dbReference>
<sequence length="527" mass="55648">MSQPGLLGRRRLLTGGGAALLGLLAAPGLLTACQSDDSGDTAGAAGALVGNANSIQGLDPHTAGAIGSIAICHYVFEGLYGLQQGDRTKVVPQLATGEPEPAGPNAYRVKIRSGATFHDGTPLTAQDVAYSINRVLDPKTASLLAVFFSTFAEAKAIDDTTVEIALKGPLGLLTQRLALIKVMSQARTTAASADDLAKRPIGSGPYTLSSFSTDATQVRLGRFAGYQGPAQATLPEIGFDVIAEDAARLAALQSGQLAAMTDIAYQDVDRVNGSGGLSTGAVPSFNQSIVLFNTGRAPFADKRVRQAFLYAIDRETITNTVFFGKARPATSYLPADHPMYHQPTIRYGYDVARAKTLLAEAGTAAPQITLLVSNLGWLSAQVPLLQSSLQQAGFAVKIEQGETESLVPRITAGDFDAWLTLTDPSIFGGYDADMLIRWVYTGTLPKSFARWDNADSRRLGQLLDQALAASDAATQKNVYAQIQEIIADQAPAFTVHHRDLTAAWSDRLNGPNVDPAMGIDLIGARTA</sequence>
<organism evidence="5 6">
    <name type="scientific">Phytohabitans kaempferiae</name>
    <dbReference type="NCBI Taxonomy" id="1620943"/>
    <lineage>
        <taxon>Bacteria</taxon>
        <taxon>Bacillati</taxon>
        <taxon>Actinomycetota</taxon>
        <taxon>Actinomycetes</taxon>
        <taxon>Micromonosporales</taxon>
        <taxon>Micromonosporaceae</taxon>
    </lineage>
</organism>
<comment type="caution">
    <text evidence="5">The sequence shown here is derived from an EMBL/GenBank/DDBJ whole genome shotgun (WGS) entry which is preliminary data.</text>
</comment>
<dbReference type="Gene3D" id="3.90.76.10">
    <property type="entry name" value="Dipeptide-binding Protein, Domain 1"/>
    <property type="match status" value="1"/>
</dbReference>